<dbReference type="RefSeq" id="WP_211943532.1">
    <property type="nucleotide sequence ID" value="NZ_CAJPVH010000026.1"/>
</dbReference>
<protein>
    <submittedName>
        <fullName evidence="1">DUF6228 family protein</fullName>
    </submittedName>
</protein>
<reference evidence="1" key="2">
    <citation type="submission" date="2022-05" db="EMBL/GenBank/DDBJ databases">
        <authorList>
            <person name="Kunte H.-J."/>
        </authorList>
    </citation>
    <scope>NUCLEOTIDE SEQUENCE</scope>
    <source>
        <strain evidence="1">G5</strain>
    </source>
</reference>
<organism evidence="1 2">
    <name type="scientific">Cupriavidus campinensis</name>
    <dbReference type="NCBI Taxonomy" id="151783"/>
    <lineage>
        <taxon>Bacteria</taxon>
        <taxon>Pseudomonadati</taxon>
        <taxon>Pseudomonadota</taxon>
        <taxon>Betaproteobacteria</taxon>
        <taxon>Burkholderiales</taxon>
        <taxon>Burkholderiaceae</taxon>
        <taxon>Cupriavidus</taxon>
    </lineage>
</organism>
<dbReference type="EMBL" id="CP097331">
    <property type="protein sequence ID" value="URF07630.1"/>
    <property type="molecule type" value="Genomic_DNA"/>
</dbReference>
<dbReference type="InterPro" id="IPR046196">
    <property type="entry name" value="DUF6228"/>
</dbReference>
<proteinExistence type="predicted"/>
<evidence type="ECO:0000313" key="2">
    <source>
        <dbReference type="Proteomes" id="UP001056132"/>
    </source>
</evidence>
<dbReference type="Proteomes" id="UP001056132">
    <property type="component" value="Chromosome 2"/>
</dbReference>
<sequence length="130" mass="14308">MDILDIKSCDSRTTLSFAVHSRNADEIRFFARISDAPFTGEVLASTYHNGPPTEFFDDLAKNWTGWEGQKRWEAIDGELSLTATTTSLGNVTLVVIMSADSGDYTASAILKFEAGSLDCIADDVRYLFLV</sequence>
<reference evidence="1" key="1">
    <citation type="journal article" date="2022" name="Microbiol. Resour. Announc.">
        <title>Genome Sequence of Cupriavidus campinensis Strain G5, a Member of a Bacterial Consortium Capable of Polyethylene Degradation.</title>
        <authorList>
            <person name="Schneider B."/>
            <person name="Pfeiffer F."/>
            <person name="Dyall-Smith M."/>
            <person name="Kunte H.J."/>
        </authorList>
    </citation>
    <scope>NUCLEOTIDE SEQUENCE</scope>
    <source>
        <strain evidence="1">G5</strain>
    </source>
</reference>
<dbReference type="KEGG" id="ccam:M5D45_20800"/>
<accession>A0AAE9I9G8</accession>
<dbReference type="AlphaFoldDB" id="A0AAE9I9G8"/>
<dbReference type="Pfam" id="PF19739">
    <property type="entry name" value="DUF6228"/>
    <property type="match status" value="1"/>
</dbReference>
<evidence type="ECO:0000313" key="1">
    <source>
        <dbReference type="EMBL" id="URF07630.1"/>
    </source>
</evidence>
<name>A0AAE9I9G8_9BURK</name>
<gene>
    <name evidence="1" type="ORF">M5D45_20800</name>
</gene>